<gene>
    <name evidence="1" type="ORF">UR52_C0006G0013</name>
</gene>
<protein>
    <recommendedName>
        <fullName evidence="3">Plasmid stabilization system</fullName>
    </recommendedName>
</protein>
<sequence length="84" mass="10086">MPLILPIGKKIHKQIKKYSLQKKFDKQTKLLILNPNHSSLNLEILEPKHRCVYSFRLDRKFRALCLFDIQKQTIEIIKITVHYQ</sequence>
<reference evidence="1 2" key="1">
    <citation type="journal article" date="2015" name="Nature">
        <title>rRNA introns, odd ribosomes, and small enigmatic genomes across a large radiation of phyla.</title>
        <authorList>
            <person name="Brown C.T."/>
            <person name="Hug L.A."/>
            <person name="Thomas B.C."/>
            <person name="Sharon I."/>
            <person name="Castelle C.J."/>
            <person name="Singh A."/>
            <person name="Wilkins M.J."/>
            <person name="Williams K.H."/>
            <person name="Banfield J.F."/>
        </authorList>
    </citation>
    <scope>NUCLEOTIDE SEQUENCE [LARGE SCALE GENOMIC DNA]</scope>
</reference>
<name>A0A0G0AR71_9BACT</name>
<dbReference type="AlphaFoldDB" id="A0A0G0AR71"/>
<evidence type="ECO:0000313" key="2">
    <source>
        <dbReference type="Proteomes" id="UP000034176"/>
    </source>
</evidence>
<dbReference type="STRING" id="1618434.UR52_C0006G0013"/>
<evidence type="ECO:0000313" key="1">
    <source>
        <dbReference type="EMBL" id="KKP59498.1"/>
    </source>
</evidence>
<dbReference type="EMBL" id="LBPN01000006">
    <property type="protein sequence ID" value="KKP59498.1"/>
    <property type="molecule type" value="Genomic_DNA"/>
</dbReference>
<dbReference type="InterPro" id="IPR035093">
    <property type="entry name" value="RelE/ParE_toxin_dom_sf"/>
</dbReference>
<dbReference type="Proteomes" id="UP000034176">
    <property type="component" value="Unassembled WGS sequence"/>
</dbReference>
<proteinExistence type="predicted"/>
<dbReference type="SUPFAM" id="SSF143011">
    <property type="entry name" value="RelE-like"/>
    <property type="match status" value="1"/>
</dbReference>
<accession>A0A0G0AR71</accession>
<evidence type="ECO:0008006" key="3">
    <source>
        <dbReference type="Google" id="ProtNLM"/>
    </source>
</evidence>
<comment type="caution">
    <text evidence="1">The sequence shown here is derived from an EMBL/GenBank/DDBJ whole genome shotgun (WGS) entry which is preliminary data.</text>
</comment>
<organism evidence="1 2">
    <name type="scientific">Candidatus Gottesmanbacteria bacterium GW2011_GWA1_34_13</name>
    <dbReference type="NCBI Taxonomy" id="1618434"/>
    <lineage>
        <taxon>Bacteria</taxon>
        <taxon>Candidatus Gottesmaniibacteriota</taxon>
    </lineage>
</organism>